<dbReference type="SMART" id="SM00166">
    <property type="entry name" value="UBX"/>
    <property type="match status" value="1"/>
</dbReference>
<sequence>MSLLTAQPTTFCSECPHCESAYTQQSAQPAGRHEMSGETCSLSIRSFDGTSKRYSFSSNATLQDVRKELKKKAQLLNQNYAFVSLFPTRKLKETVPLNALGLCPSASLLLKRMPPKLEPHQAEKPSLSRDLINHEQSRWTLSFIFLFVSSSYFYTQDSWWPFMTMWAVLVLVFRAIRQNHLNSQTSAPQVR</sequence>
<reference evidence="2 4" key="1">
    <citation type="journal article" date="2016" name="PLoS ONE">
        <title>Sequence Assembly of Yarrowia lipolytica Strain W29/CLIB89 Shows Transposable Element Diversity.</title>
        <authorList>
            <person name="Magnan C."/>
            <person name="Yu J."/>
            <person name="Chang I."/>
            <person name="Jahn E."/>
            <person name="Kanomata Y."/>
            <person name="Wu J."/>
            <person name="Zeller M."/>
            <person name="Oakes M."/>
            <person name="Baldi P."/>
            <person name="Sandmeyer S."/>
        </authorList>
    </citation>
    <scope>NUCLEOTIDE SEQUENCE [LARGE SCALE GENOMIC DNA]</scope>
    <source>
        <strain evidence="2">CLIB89</strain>
        <strain evidence="4">CLIB89(W29)</strain>
    </source>
</reference>
<dbReference type="VEuPathDB" id="FungiDB:YALI1_D12880g"/>
<dbReference type="Pfam" id="PF00789">
    <property type="entry name" value="UBX"/>
    <property type="match status" value="1"/>
</dbReference>
<dbReference type="EMBL" id="KZ859063">
    <property type="protein sequence ID" value="RDW23830.1"/>
    <property type="molecule type" value="Genomic_DNA"/>
</dbReference>
<evidence type="ECO:0000313" key="2">
    <source>
        <dbReference type="EMBL" id="AOW03869.1"/>
    </source>
</evidence>
<feature type="domain" description="UBX" evidence="1">
    <location>
        <begin position="35"/>
        <end position="110"/>
    </location>
</feature>
<dbReference type="GO" id="GO:0005783">
    <property type="term" value="C:endoplasmic reticulum"/>
    <property type="evidence" value="ECO:0007669"/>
    <property type="project" value="TreeGrafter"/>
</dbReference>
<dbReference type="PROSITE" id="PS50033">
    <property type="entry name" value="UBX"/>
    <property type="match status" value="1"/>
</dbReference>
<dbReference type="CDD" id="cd01767">
    <property type="entry name" value="UBX"/>
    <property type="match status" value="1"/>
</dbReference>
<dbReference type="PANTHER" id="PTHR46424">
    <property type="entry name" value="UBX DOMAIN-CONTAINING PROTEIN 4"/>
    <property type="match status" value="1"/>
</dbReference>
<evidence type="ECO:0000313" key="5">
    <source>
        <dbReference type="Proteomes" id="UP000256601"/>
    </source>
</evidence>
<dbReference type="GeneID" id="2910999"/>
<dbReference type="PANTHER" id="PTHR46424:SF1">
    <property type="entry name" value="UBX DOMAIN-CONTAINING PROTEIN 4"/>
    <property type="match status" value="1"/>
</dbReference>
<evidence type="ECO:0000313" key="3">
    <source>
        <dbReference type="EMBL" id="RDW23830.1"/>
    </source>
</evidence>
<dbReference type="VEuPathDB" id="FungiDB:YALI0_D10175g"/>
<accession>A0A1D8NDZ1</accession>
<evidence type="ECO:0000259" key="1">
    <source>
        <dbReference type="PROSITE" id="PS50033"/>
    </source>
</evidence>
<dbReference type="EMBL" id="CP017556">
    <property type="protein sequence ID" value="AOW03869.1"/>
    <property type="molecule type" value="Genomic_DNA"/>
</dbReference>
<proteinExistence type="predicted"/>
<dbReference type="InterPro" id="IPR029071">
    <property type="entry name" value="Ubiquitin-like_domsf"/>
</dbReference>
<reference evidence="3 5" key="2">
    <citation type="submission" date="2018-07" db="EMBL/GenBank/DDBJ databases">
        <title>Draft Genome Assemblies for Five Robust Yarrowia lipolytica Strains Exhibiting High Lipid Production and Pentose Sugar Utilization and Sugar Alcohol Secretion from Undetoxified Lignocellulosic Biomass Hydrolysates.</title>
        <authorList>
            <consortium name="DOE Joint Genome Institute"/>
            <person name="Walker C."/>
            <person name="Ryu S."/>
            <person name="Na H."/>
            <person name="Zane M."/>
            <person name="LaButti K."/>
            <person name="Lipzen A."/>
            <person name="Haridas S."/>
            <person name="Barry K."/>
            <person name="Grigoriev I.V."/>
            <person name="Quarterman J."/>
            <person name="Slininger P."/>
            <person name="Dien B."/>
            <person name="Trinh C.T."/>
        </authorList>
    </citation>
    <scope>NUCLEOTIDE SEQUENCE [LARGE SCALE GENOMIC DNA]</scope>
    <source>
        <strain evidence="3 5">YB392</strain>
    </source>
</reference>
<dbReference type="InterPro" id="IPR001012">
    <property type="entry name" value="UBX_dom"/>
</dbReference>
<dbReference type="Proteomes" id="UP000182444">
    <property type="component" value="Chromosome 1D"/>
</dbReference>
<name>A0A1D8NDZ1_YARLL</name>
<dbReference type="SUPFAM" id="SSF54236">
    <property type="entry name" value="Ubiquitin-like"/>
    <property type="match status" value="1"/>
</dbReference>
<protein>
    <recommendedName>
        <fullName evidence="1">UBX domain-containing protein</fullName>
    </recommendedName>
</protein>
<dbReference type="Proteomes" id="UP000256601">
    <property type="component" value="Unassembled WGS sequence"/>
</dbReference>
<dbReference type="GO" id="GO:0036503">
    <property type="term" value="P:ERAD pathway"/>
    <property type="evidence" value="ECO:0007669"/>
    <property type="project" value="TreeGrafter"/>
</dbReference>
<gene>
    <name evidence="3" type="ORF">B0I71DRAFT_154898</name>
    <name evidence="2" type="ORF">YALI1_D12880g</name>
</gene>
<organism evidence="2 4">
    <name type="scientific">Yarrowia lipolytica</name>
    <name type="common">Candida lipolytica</name>
    <dbReference type="NCBI Taxonomy" id="4952"/>
    <lineage>
        <taxon>Eukaryota</taxon>
        <taxon>Fungi</taxon>
        <taxon>Dikarya</taxon>
        <taxon>Ascomycota</taxon>
        <taxon>Saccharomycotina</taxon>
        <taxon>Dipodascomycetes</taxon>
        <taxon>Dipodascales</taxon>
        <taxon>Dipodascales incertae sedis</taxon>
        <taxon>Yarrowia</taxon>
    </lineage>
</organism>
<dbReference type="KEGG" id="yli:2910999"/>
<dbReference type="AlphaFoldDB" id="A0A1D8NDZ1"/>
<evidence type="ECO:0000313" key="4">
    <source>
        <dbReference type="Proteomes" id="UP000182444"/>
    </source>
</evidence>
<dbReference type="Gene3D" id="3.10.20.90">
    <property type="entry name" value="Phosphatidylinositol 3-kinase Catalytic Subunit, Chain A, domain 1"/>
    <property type="match status" value="1"/>
</dbReference>